<evidence type="ECO:0000259" key="3">
    <source>
        <dbReference type="SMART" id="SM00909"/>
    </source>
</evidence>
<dbReference type="RefSeq" id="WP_393010009.1">
    <property type="nucleotide sequence ID" value="NZ_JAZAQF010000006.1"/>
</dbReference>
<organism evidence="4 5">
    <name type="scientific">Limnothrix redekei LRLZ20PSL1</name>
    <dbReference type="NCBI Taxonomy" id="3112953"/>
    <lineage>
        <taxon>Bacteria</taxon>
        <taxon>Bacillati</taxon>
        <taxon>Cyanobacteriota</taxon>
        <taxon>Cyanophyceae</taxon>
        <taxon>Pseudanabaenales</taxon>
        <taxon>Pseudanabaenaceae</taxon>
        <taxon>Limnothrix</taxon>
    </lineage>
</organism>
<feature type="compositionally biased region" description="Low complexity" evidence="1">
    <location>
        <begin position="38"/>
        <end position="61"/>
    </location>
</feature>
<keyword evidence="5" id="KW-1185">Reference proteome</keyword>
<keyword evidence="2" id="KW-0472">Membrane</keyword>
<proteinExistence type="predicted"/>
<dbReference type="SMART" id="SM00909">
    <property type="entry name" value="Germane"/>
    <property type="match status" value="1"/>
</dbReference>
<accession>A0ABW7C4Y7</accession>
<gene>
    <name evidence="4" type="ORF">VPK24_01275</name>
</gene>
<evidence type="ECO:0000313" key="5">
    <source>
        <dbReference type="Proteomes" id="UP001604335"/>
    </source>
</evidence>
<feature type="region of interest" description="Disordered" evidence="1">
    <location>
        <begin position="38"/>
        <end position="80"/>
    </location>
</feature>
<evidence type="ECO:0000256" key="2">
    <source>
        <dbReference type="SAM" id="Phobius"/>
    </source>
</evidence>
<feature type="transmembrane region" description="Helical" evidence="2">
    <location>
        <begin position="12"/>
        <end position="31"/>
    </location>
</feature>
<evidence type="ECO:0000313" key="4">
    <source>
        <dbReference type="EMBL" id="MFG3816252.1"/>
    </source>
</evidence>
<dbReference type="Proteomes" id="UP001604335">
    <property type="component" value="Unassembled WGS sequence"/>
</dbReference>
<dbReference type="EMBL" id="JAZAQF010000006">
    <property type="protein sequence ID" value="MFG3816252.1"/>
    <property type="molecule type" value="Genomic_DNA"/>
</dbReference>
<evidence type="ECO:0000256" key="1">
    <source>
        <dbReference type="SAM" id="MobiDB-lite"/>
    </source>
</evidence>
<sequence length="228" mass="23350">MSDRPRRNLPISLVAAVGSTAVAVGAGVAWWNASMAPAPTPSPSAATTIPSPSPSVAASVAPTPPPSAVPQSPKATPAPVATAPIAEQSQVYWLKDTGTHFVMAGQPAKTVASSEPDEVLRGAIEQVLAGQPTDNNLSSAIPVNTKLLDVMIAPEGVRVNLSSEFTSGGGSASMMGRLGQIVYTASTLNPAAKVWILVEGQPLTVLGGEGLEVPQPIDRATFDRQFKP</sequence>
<keyword evidence="2" id="KW-0812">Transmembrane</keyword>
<feature type="compositionally biased region" description="Low complexity" evidence="1">
    <location>
        <begin position="69"/>
        <end position="80"/>
    </location>
</feature>
<dbReference type="Pfam" id="PF10646">
    <property type="entry name" value="Germane"/>
    <property type="match status" value="1"/>
</dbReference>
<name>A0ABW7C4Y7_9CYAN</name>
<comment type="caution">
    <text evidence="4">The sequence shown here is derived from an EMBL/GenBank/DDBJ whole genome shotgun (WGS) entry which is preliminary data.</text>
</comment>
<feature type="domain" description="GerMN" evidence="3">
    <location>
        <begin position="120"/>
        <end position="207"/>
    </location>
</feature>
<protein>
    <submittedName>
        <fullName evidence="4">GerMN domain-containing protein</fullName>
    </submittedName>
</protein>
<dbReference type="InterPro" id="IPR019606">
    <property type="entry name" value="GerMN"/>
</dbReference>
<reference evidence="5" key="1">
    <citation type="journal article" date="2024" name="Algal Res.">
        <title>Biochemical, toxicological and genomic investigation of a high-biomass producing Limnothrix strain isolated from Italian shallow drinking water reservoir.</title>
        <authorList>
            <person name="Simonazzi M."/>
            <person name="Shishido T.K."/>
            <person name="Delbaje E."/>
            <person name="Wahlsten M."/>
            <person name="Fewer D.P."/>
            <person name="Sivonen K."/>
            <person name="Pezzolesi L."/>
            <person name="Pistocchi R."/>
        </authorList>
    </citation>
    <scope>NUCLEOTIDE SEQUENCE [LARGE SCALE GENOMIC DNA]</scope>
    <source>
        <strain evidence="5">LRLZ20PSL1</strain>
    </source>
</reference>
<keyword evidence="2" id="KW-1133">Transmembrane helix</keyword>